<dbReference type="EMBL" id="RWJN01000110">
    <property type="protein sequence ID" value="TCD67097.1"/>
    <property type="molecule type" value="Genomic_DNA"/>
</dbReference>
<gene>
    <name evidence="2" type="ORF">EIP91_000560</name>
</gene>
<keyword evidence="3" id="KW-1185">Reference proteome</keyword>
<organism evidence="2 3">
    <name type="scientific">Steccherinum ochraceum</name>
    <dbReference type="NCBI Taxonomy" id="92696"/>
    <lineage>
        <taxon>Eukaryota</taxon>
        <taxon>Fungi</taxon>
        <taxon>Dikarya</taxon>
        <taxon>Basidiomycota</taxon>
        <taxon>Agaricomycotina</taxon>
        <taxon>Agaricomycetes</taxon>
        <taxon>Polyporales</taxon>
        <taxon>Steccherinaceae</taxon>
        <taxon>Steccherinum</taxon>
    </lineage>
</organism>
<evidence type="ECO:0000313" key="3">
    <source>
        <dbReference type="Proteomes" id="UP000292702"/>
    </source>
</evidence>
<evidence type="ECO:0000313" key="2">
    <source>
        <dbReference type="EMBL" id="TCD67097.1"/>
    </source>
</evidence>
<proteinExistence type="predicted"/>
<dbReference type="GO" id="GO:0004526">
    <property type="term" value="F:ribonuclease P activity"/>
    <property type="evidence" value="ECO:0007669"/>
    <property type="project" value="TreeGrafter"/>
</dbReference>
<dbReference type="STRING" id="92696.A0A4V2MWQ7"/>
<dbReference type="Proteomes" id="UP000292702">
    <property type="component" value="Unassembled WGS sequence"/>
</dbReference>
<dbReference type="GO" id="GO:0006364">
    <property type="term" value="P:rRNA processing"/>
    <property type="evidence" value="ECO:0007669"/>
    <property type="project" value="InterPro"/>
</dbReference>
<dbReference type="GO" id="GO:0034965">
    <property type="term" value="P:intronic box C/D snoRNA processing"/>
    <property type="evidence" value="ECO:0007669"/>
    <property type="project" value="TreeGrafter"/>
</dbReference>
<protein>
    <submittedName>
        <fullName evidence="2">Uncharacterized protein</fullName>
    </submittedName>
</protein>
<dbReference type="InterPro" id="IPR013241">
    <property type="entry name" value="RNase_P_Pop3"/>
</dbReference>
<dbReference type="AlphaFoldDB" id="A0A4V2MWQ7"/>
<dbReference type="GO" id="GO:0005655">
    <property type="term" value="C:nucleolar ribonuclease P complex"/>
    <property type="evidence" value="ECO:0007669"/>
    <property type="project" value="TreeGrafter"/>
</dbReference>
<dbReference type="GO" id="GO:0000171">
    <property type="term" value="F:ribonuclease MRP activity"/>
    <property type="evidence" value="ECO:0007669"/>
    <property type="project" value="TreeGrafter"/>
</dbReference>
<dbReference type="GO" id="GO:0000172">
    <property type="term" value="C:ribonuclease MRP complex"/>
    <property type="evidence" value="ECO:0007669"/>
    <property type="project" value="TreeGrafter"/>
</dbReference>
<dbReference type="Pfam" id="PF08228">
    <property type="entry name" value="RNase_P_pop3"/>
    <property type="match status" value="1"/>
</dbReference>
<feature type="region of interest" description="Disordered" evidence="1">
    <location>
        <begin position="105"/>
        <end position="124"/>
    </location>
</feature>
<feature type="compositionally biased region" description="Basic residues" evidence="1">
    <location>
        <begin position="68"/>
        <end position="78"/>
    </location>
</feature>
<dbReference type="PANTHER" id="PTHR28272">
    <property type="entry name" value="RIBONUCLEASES P/MRP PROTEIN SUBUNIT POP3"/>
    <property type="match status" value="1"/>
</dbReference>
<name>A0A4V2MWQ7_9APHY</name>
<dbReference type="OrthoDB" id="20109at2759"/>
<accession>A0A4V2MWQ7</accession>
<feature type="region of interest" description="Disordered" evidence="1">
    <location>
        <begin position="68"/>
        <end position="93"/>
    </location>
</feature>
<dbReference type="PANTHER" id="PTHR28272:SF1">
    <property type="entry name" value="RIBONUCLEASES P_MRP PROTEIN SUBUNIT POP3"/>
    <property type="match status" value="1"/>
</dbReference>
<comment type="caution">
    <text evidence="2">The sequence shown here is derived from an EMBL/GenBank/DDBJ whole genome shotgun (WGS) entry which is preliminary data.</text>
</comment>
<dbReference type="GO" id="GO:0008033">
    <property type="term" value="P:tRNA processing"/>
    <property type="evidence" value="ECO:0007669"/>
    <property type="project" value="InterPro"/>
</dbReference>
<sequence length="341" mass="37097">MSEKTVRTYRNVSNRLKTKDPSDHKTVFKSSLDNPFQISWPRVSVNLQNALLARVVILLDGMAQYQSLRRKEKKKRTKTSTGALAGSEADPASAVAQMEVEIPGQSDDAIPSSTEDPEADGPVSSAPFVRQYLTIGINAVTKKLESLSQLQRTQLSNDGTDTSHSDPLVNSQLVLVCQGDIDPPILISHLPSLVAACNSRRPSTSSKPSDPISWLVPLARGAEETLTSALGLRRVSVLAIDTTLPFFRDILPLLEPVPIVSASWLAPSPEAPLHTFVQTHIKQIRTTAPKNMKAAKEKRIRDRLAAKARKKASMPNPLPNARKQRITAGGVHQNALGHVAV</sequence>
<reference evidence="2 3" key="1">
    <citation type="submission" date="2018-11" db="EMBL/GenBank/DDBJ databases">
        <title>Genome assembly of Steccherinum ochraceum LE-BIN_3174, the white-rot fungus of the Steccherinaceae family (The Residual Polyporoid clade, Polyporales, Basidiomycota).</title>
        <authorList>
            <person name="Fedorova T.V."/>
            <person name="Glazunova O.A."/>
            <person name="Landesman E.O."/>
            <person name="Moiseenko K.V."/>
            <person name="Psurtseva N.V."/>
            <person name="Savinova O.S."/>
            <person name="Shakhova N.V."/>
            <person name="Tyazhelova T.V."/>
            <person name="Vasina D.V."/>
        </authorList>
    </citation>
    <scope>NUCLEOTIDE SEQUENCE [LARGE SCALE GENOMIC DNA]</scope>
    <source>
        <strain evidence="2 3">LE-BIN_3174</strain>
    </source>
</reference>
<dbReference type="GO" id="GO:0005829">
    <property type="term" value="C:cytosol"/>
    <property type="evidence" value="ECO:0007669"/>
    <property type="project" value="TreeGrafter"/>
</dbReference>
<evidence type="ECO:0000256" key="1">
    <source>
        <dbReference type="SAM" id="MobiDB-lite"/>
    </source>
</evidence>